<sequence length="140" mass="15752">GGLYYSAALNLRAGGSHSLLLILQYDIYSWMPNGPSSLRKPPPTTRGTATHQSILETLPAVNVTAKSVAAVHLLSTEPMDRRPLGTYPDEHFTEEMPKIFIKEFQEKLAEISKDVKERNQSKRLKYHYLDPEVIENSVSI</sequence>
<dbReference type="PANTHER" id="PTHR11771">
    <property type="entry name" value="LIPOXYGENASE"/>
    <property type="match status" value="1"/>
</dbReference>
<dbReference type="GO" id="GO:0016702">
    <property type="term" value="F:oxidoreductase activity, acting on single donors with incorporation of molecular oxygen, incorporation of two atoms of oxygen"/>
    <property type="evidence" value="ECO:0007669"/>
    <property type="project" value="InterPro"/>
</dbReference>
<evidence type="ECO:0000256" key="1">
    <source>
        <dbReference type="ARBA" id="ARBA00022723"/>
    </source>
</evidence>
<protein>
    <recommendedName>
        <fullName evidence="4">Lipoxygenase domain-containing protein</fullName>
    </recommendedName>
</protein>
<feature type="domain" description="Lipoxygenase" evidence="4">
    <location>
        <begin position="1"/>
        <end position="140"/>
    </location>
</feature>
<dbReference type="InterPro" id="IPR000907">
    <property type="entry name" value="LipOase"/>
</dbReference>
<keyword evidence="2" id="KW-0223">Dioxygenase</keyword>
<dbReference type="Ensembl" id="ENSXETT00000074235">
    <property type="protein sequence ID" value="ENSXETP00000067498"/>
    <property type="gene ID" value="ENSXETG00000034691"/>
</dbReference>
<dbReference type="AlphaFoldDB" id="A0A6I8Q500"/>
<organism evidence="5">
    <name type="scientific">Xenopus tropicalis</name>
    <name type="common">Western clawed frog</name>
    <name type="synonym">Silurana tropicalis</name>
    <dbReference type="NCBI Taxonomy" id="8364"/>
    <lineage>
        <taxon>Eukaryota</taxon>
        <taxon>Metazoa</taxon>
        <taxon>Chordata</taxon>
        <taxon>Craniata</taxon>
        <taxon>Vertebrata</taxon>
        <taxon>Euteleostomi</taxon>
        <taxon>Amphibia</taxon>
        <taxon>Batrachia</taxon>
        <taxon>Anura</taxon>
        <taxon>Pipoidea</taxon>
        <taxon>Pipidae</taxon>
        <taxon>Xenopodinae</taxon>
        <taxon>Xenopus</taxon>
        <taxon>Silurana</taxon>
    </lineage>
</organism>
<dbReference type="InterPro" id="IPR036226">
    <property type="entry name" value="LipOase_C_sf"/>
</dbReference>
<reference evidence="5" key="1">
    <citation type="journal article" date="2010" name="Science">
        <title>The genome of the Western clawed frog Xenopus tropicalis.</title>
        <authorList>
            <person name="Hellsten U."/>
            <person name="Harland R.M."/>
            <person name="Gilchrist M.J."/>
            <person name="Hendrix D."/>
            <person name="Jurka J."/>
            <person name="Kapitonov V."/>
            <person name="Ovcharenko I."/>
            <person name="Putnam N.H."/>
            <person name="Shu S."/>
            <person name="Taher L."/>
            <person name="Blitz I.L."/>
            <person name="Blumberg B."/>
            <person name="Dichmann D.S."/>
            <person name="Dubchak I."/>
            <person name="Amaya E."/>
            <person name="Detter J.C."/>
            <person name="Fletcher R."/>
            <person name="Gerhard D.S."/>
            <person name="Goodstein D."/>
            <person name="Graves T."/>
            <person name="Grigoriev I.V."/>
            <person name="Grimwood J."/>
            <person name="Kawashima T."/>
            <person name="Lindquist E."/>
            <person name="Lucas S.M."/>
            <person name="Mead P.E."/>
            <person name="Mitros T."/>
            <person name="Ogino H."/>
            <person name="Ohta Y."/>
            <person name="Poliakov A.V."/>
            <person name="Pollet N."/>
            <person name="Robert J."/>
            <person name="Salamov A."/>
            <person name="Sater A.K."/>
            <person name="Schmutz J."/>
            <person name="Terry A."/>
            <person name="Vize P.D."/>
            <person name="Warren W.C."/>
            <person name="Wells D."/>
            <person name="Wills A."/>
            <person name="Wilson R.K."/>
            <person name="Zimmerman L.B."/>
            <person name="Zorn A.M."/>
            <person name="Grainger R."/>
            <person name="Grammer T."/>
            <person name="Khokha M.K."/>
            <person name="Richardson P.M."/>
            <person name="Rokhsar D.S."/>
        </authorList>
    </citation>
    <scope>NUCLEOTIDE SEQUENCE [LARGE SCALE GENOMIC DNA]</scope>
    <source>
        <strain evidence="5">Nigerian</strain>
    </source>
</reference>
<name>A0A6I8Q500_XENTR</name>
<keyword evidence="3" id="KW-0560">Oxidoreductase</keyword>
<evidence type="ECO:0000313" key="5">
    <source>
        <dbReference type="Ensembl" id="ENSXETP00000067498"/>
    </source>
</evidence>
<reference evidence="5" key="2">
    <citation type="submission" date="2020-05" db="UniProtKB">
        <authorList>
            <consortium name="Ensembl"/>
        </authorList>
    </citation>
    <scope>IDENTIFICATION</scope>
</reference>
<dbReference type="GO" id="GO:0046872">
    <property type="term" value="F:metal ion binding"/>
    <property type="evidence" value="ECO:0007669"/>
    <property type="project" value="UniProtKB-KW"/>
</dbReference>
<keyword evidence="1" id="KW-0479">Metal-binding</keyword>
<evidence type="ECO:0000259" key="4">
    <source>
        <dbReference type="PROSITE" id="PS51393"/>
    </source>
</evidence>
<dbReference type="GeneTree" id="ENSGT00940000156796"/>
<dbReference type="InterPro" id="IPR013819">
    <property type="entry name" value="LipOase_C"/>
</dbReference>
<proteinExistence type="predicted"/>
<evidence type="ECO:0000256" key="3">
    <source>
        <dbReference type="ARBA" id="ARBA00023002"/>
    </source>
</evidence>
<dbReference type="GO" id="GO:0034440">
    <property type="term" value="P:lipid oxidation"/>
    <property type="evidence" value="ECO:0007669"/>
    <property type="project" value="InterPro"/>
</dbReference>
<dbReference type="Gene3D" id="1.20.245.10">
    <property type="entry name" value="Lipoxygenase-1, Domain 5"/>
    <property type="match status" value="1"/>
</dbReference>
<dbReference type="PROSITE" id="PS51393">
    <property type="entry name" value="LIPOXYGENASE_3"/>
    <property type="match status" value="1"/>
</dbReference>
<dbReference type="SUPFAM" id="SSF48484">
    <property type="entry name" value="Lipoxigenase"/>
    <property type="match status" value="1"/>
</dbReference>
<evidence type="ECO:0000256" key="2">
    <source>
        <dbReference type="ARBA" id="ARBA00022964"/>
    </source>
</evidence>
<dbReference type="Pfam" id="PF00305">
    <property type="entry name" value="Lipoxygenase"/>
    <property type="match status" value="1"/>
</dbReference>
<accession>A0A6I8Q500</accession>
<dbReference type="InParanoid" id="A0A6I8Q500"/>